<organism evidence="2 3">
    <name type="scientific">Periplaneta americana</name>
    <name type="common">American cockroach</name>
    <name type="synonym">Blatta americana</name>
    <dbReference type="NCBI Taxonomy" id="6978"/>
    <lineage>
        <taxon>Eukaryota</taxon>
        <taxon>Metazoa</taxon>
        <taxon>Ecdysozoa</taxon>
        <taxon>Arthropoda</taxon>
        <taxon>Hexapoda</taxon>
        <taxon>Insecta</taxon>
        <taxon>Pterygota</taxon>
        <taxon>Neoptera</taxon>
        <taxon>Polyneoptera</taxon>
        <taxon>Dictyoptera</taxon>
        <taxon>Blattodea</taxon>
        <taxon>Blattoidea</taxon>
        <taxon>Blattidae</taxon>
        <taxon>Blattinae</taxon>
        <taxon>Periplaneta</taxon>
    </lineage>
</organism>
<comment type="caution">
    <text evidence="2">The sequence shown here is derived from an EMBL/GenBank/DDBJ whole genome shotgun (WGS) entry which is preliminary data.</text>
</comment>
<evidence type="ECO:0000313" key="2">
    <source>
        <dbReference type="EMBL" id="KAJ4444317.1"/>
    </source>
</evidence>
<proteinExistence type="predicted"/>
<evidence type="ECO:0000313" key="3">
    <source>
        <dbReference type="Proteomes" id="UP001148838"/>
    </source>
</evidence>
<reference evidence="2 3" key="1">
    <citation type="journal article" date="2022" name="Allergy">
        <title>Genome assembly and annotation of Periplaneta americana reveal a comprehensive cockroach allergen profile.</title>
        <authorList>
            <person name="Wang L."/>
            <person name="Xiong Q."/>
            <person name="Saelim N."/>
            <person name="Wang L."/>
            <person name="Nong W."/>
            <person name="Wan A.T."/>
            <person name="Shi M."/>
            <person name="Liu X."/>
            <person name="Cao Q."/>
            <person name="Hui J.H.L."/>
            <person name="Sookrung N."/>
            <person name="Leung T.F."/>
            <person name="Tungtrongchitr A."/>
            <person name="Tsui S.K.W."/>
        </authorList>
    </citation>
    <scope>NUCLEOTIDE SEQUENCE [LARGE SCALE GENOMIC DNA]</scope>
    <source>
        <strain evidence="2">PWHHKU_190912</strain>
    </source>
</reference>
<name>A0ABQ8TET5_PERAM</name>
<dbReference type="Proteomes" id="UP001148838">
    <property type="component" value="Unassembled WGS sequence"/>
</dbReference>
<sequence length="134" mass="15556">MDLREVGYDDRDWINLAQDRDRWRAYEGGNEPFWRFREKYGRAAPERHTIVQWHKHLLENGDFQRHGGGGRKSTSDENLESNREAFTRSPRKSVRQASRPTRLRGALSDCTNKIVNSKTLRSGHRSVITDGGDC</sequence>
<accession>A0ABQ8TET5</accession>
<evidence type="ECO:0000256" key="1">
    <source>
        <dbReference type="SAM" id="MobiDB-lite"/>
    </source>
</evidence>
<keyword evidence="3" id="KW-1185">Reference proteome</keyword>
<dbReference type="EMBL" id="JAJSOF020000011">
    <property type="protein sequence ID" value="KAJ4444317.1"/>
    <property type="molecule type" value="Genomic_DNA"/>
</dbReference>
<gene>
    <name evidence="2" type="ORF">ANN_06109</name>
</gene>
<feature type="region of interest" description="Disordered" evidence="1">
    <location>
        <begin position="61"/>
        <end position="105"/>
    </location>
</feature>
<protein>
    <submittedName>
        <fullName evidence="2">Uncharacterized protein</fullName>
    </submittedName>
</protein>